<dbReference type="InterPro" id="IPR036396">
    <property type="entry name" value="Cyt_P450_sf"/>
</dbReference>
<dbReference type="Gene3D" id="1.10.630.10">
    <property type="entry name" value="Cytochrome P450"/>
    <property type="match status" value="1"/>
</dbReference>
<evidence type="ECO:0000313" key="9">
    <source>
        <dbReference type="Proteomes" id="UP000657574"/>
    </source>
</evidence>
<evidence type="ECO:0000256" key="7">
    <source>
        <dbReference type="RuleBase" id="RU000461"/>
    </source>
</evidence>
<dbReference type="GO" id="GO:0005506">
    <property type="term" value="F:iron ion binding"/>
    <property type="evidence" value="ECO:0007669"/>
    <property type="project" value="InterPro"/>
</dbReference>
<dbReference type="RefSeq" id="WP_189317302.1">
    <property type="nucleotide sequence ID" value="NZ_BMQA01000097.1"/>
</dbReference>
<reference evidence="8" key="2">
    <citation type="submission" date="2020-09" db="EMBL/GenBank/DDBJ databases">
        <authorList>
            <person name="Sun Q."/>
            <person name="Ohkuma M."/>
        </authorList>
    </citation>
    <scope>NUCLEOTIDE SEQUENCE</scope>
    <source>
        <strain evidence="8">JCM 3086</strain>
    </source>
</reference>
<dbReference type="PRINTS" id="PR00359">
    <property type="entry name" value="BP450"/>
</dbReference>
<evidence type="ECO:0000256" key="5">
    <source>
        <dbReference type="ARBA" id="ARBA00023004"/>
    </source>
</evidence>
<protein>
    <submittedName>
        <fullName evidence="8">Cytochrome P450</fullName>
    </submittedName>
</protein>
<dbReference type="InterPro" id="IPR017972">
    <property type="entry name" value="Cyt_P450_CS"/>
</dbReference>
<evidence type="ECO:0000256" key="2">
    <source>
        <dbReference type="ARBA" id="ARBA00022617"/>
    </source>
</evidence>
<dbReference type="InterPro" id="IPR002397">
    <property type="entry name" value="Cyt_P450_B"/>
</dbReference>
<dbReference type="Pfam" id="PF00067">
    <property type="entry name" value="p450"/>
    <property type="match status" value="2"/>
</dbReference>
<dbReference type="AlphaFoldDB" id="A0A917ULZ1"/>
<dbReference type="CDD" id="cd20625">
    <property type="entry name" value="CYP164-like"/>
    <property type="match status" value="1"/>
</dbReference>
<evidence type="ECO:0000256" key="1">
    <source>
        <dbReference type="ARBA" id="ARBA00010617"/>
    </source>
</evidence>
<reference evidence="8" key="1">
    <citation type="journal article" date="2014" name="Int. J. Syst. Evol. Microbiol.">
        <title>Complete genome sequence of Corynebacterium casei LMG S-19264T (=DSM 44701T), isolated from a smear-ripened cheese.</title>
        <authorList>
            <consortium name="US DOE Joint Genome Institute (JGI-PGF)"/>
            <person name="Walter F."/>
            <person name="Albersmeier A."/>
            <person name="Kalinowski J."/>
            <person name="Ruckert C."/>
        </authorList>
    </citation>
    <scope>NUCLEOTIDE SEQUENCE</scope>
    <source>
        <strain evidence="8">JCM 3086</strain>
    </source>
</reference>
<evidence type="ECO:0000313" key="8">
    <source>
        <dbReference type="EMBL" id="GGJ67257.1"/>
    </source>
</evidence>
<evidence type="ECO:0000256" key="6">
    <source>
        <dbReference type="ARBA" id="ARBA00023033"/>
    </source>
</evidence>
<keyword evidence="4 7" id="KW-0560">Oxidoreductase</keyword>
<keyword evidence="2 7" id="KW-0349">Heme</keyword>
<dbReference type="GO" id="GO:0020037">
    <property type="term" value="F:heme binding"/>
    <property type="evidence" value="ECO:0007669"/>
    <property type="project" value="InterPro"/>
</dbReference>
<keyword evidence="3 7" id="KW-0479">Metal-binding</keyword>
<keyword evidence="5 7" id="KW-0408">Iron</keyword>
<accession>A0A917ULZ1</accession>
<dbReference type="PANTHER" id="PTHR46696">
    <property type="entry name" value="P450, PUTATIVE (EUROFUNG)-RELATED"/>
    <property type="match status" value="1"/>
</dbReference>
<organism evidence="8 9">
    <name type="scientific">Streptomyces brasiliensis</name>
    <dbReference type="NCBI Taxonomy" id="1954"/>
    <lineage>
        <taxon>Bacteria</taxon>
        <taxon>Bacillati</taxon>
        <taxon>Actinomycetota</taxon>
        <taxon>Actinomycetes</taxon>
        <taxon>Kitasatosporales</taxon>
        <taxon>Streptomycetaceae</taxon>
        <taxon>Streptomyces</taxon>
    </lineage>
</organism>
<comment type="similarity">
    <text evidence="1 7">Belongs to the cytochrome P450 family.</text>
</comment>
<name>A0A917ULZ1_9ACTN</name>
<evidence type="ECO:0000256" key="4">
    <source>
        <dbReference type="ARBA" id="ARBA00023002"/>
    </source>
</evidence>
<proteinExistence type="inferred from homology"/>
<dbReference type="GO" id="GO:0004497">
    <property type="term" value="F:monooxygenase activity"/>
    <property type="evidence" value="ECO:0007669"/>
    <property type="project" value="UniProtKB-KW"/>
</dbReference>
<evidence type="ECO:0000256" key="3">
    <source>
        <dbReference type="ARBA" id="ARBA00022723"/>
    </source>
</evidence>
<dbReference type="Proteomes" id="UP000657574">
    <property type="component" value="Unassembled WGS sequence"/>
</dbReference>
<dbReference type="PROSITE" id="PS00086">
    <property type="entry name" value="CYTOCHROME_P450"/>
    <property type="match status" value="1"/>
</dbReference>
<gene>
    <name evidence="8" type="ORF">GCM10010121_092460</name>
</gene>
<sequence length="411" mass="45718">MATAYKTTAYERFLDYASRGDPYPLFWELRKTPVAQQPDGSYVVSTYREIVSLLHDPRVSSDLRNLPEIANIRIPAEEGVPQLPPEFIRRDPPDHDRLRAAVMKHFGPPGTPGRVAGMEPRLLEIITELLDGLADRQRIDVVDDFAYPLPVAVICELLGVPREDEPLFHRWSQISVETNDPTTGTIVERNRRRFETLAKLGQYLDGLADAHLQNPGDDLLSALVTDGEMARPDVLSTSALLLIAGHETTVNLITNAMLTLLRHPEVLDRLRGDPGYAVKVVEELLRYEPPIHMPGPRRTALEDIDIAGTTIPKGSVIILVLASGSRDPARFADPDRFDPDRADNQHLGFGGGIHFCFGAPLARLETRLALTQLVQRLINPRLVVDPPTYRHPPNLRGPLHLPLDIDGVRAA</sequence>
<keyword evidence="6 7" id="KW-0503">Monooxygenase</keyword>
<dbReference type="InterPro" id="IPR001128">
    <property type="entry name" value="Cyt_P450"/>
</dbReference>
<dbReference type="PANTHER" id="PTHR46696:SF1">
    <property type="entry name" value="CYTOCHROME P450 YJIB-RELATED"/>
    <property type="match status" value="1"/>
</dbReference>
<keyword evidence="9" id="KW-1185">Reference proteome</keyword>
<dbReference type="PRINTS" id="PR00385">
    <property type="entry name" value="P450"/>
</dbReference>
<dbReference type="SUPFAM" id="SSF48264">
    <property type="entry name" value="Cytochrome P450"/>
    <property type="match status" value="1"/>
</dbReference>
<dbReference type="EMBL" id="BMQA01000097">
    <property type="protein sequence ID" value="GGJ67257.1"/>
    <property type="molecule type" value="Genomic_DNA"/>
</dbReference>
<dbReference type="FunFam" id="1.10.630.10:FF:000018">
    <property type="entry name" value="Cytochrome P450 monooxygenase"/>
    <property type="match status" value="1"/>
</dbReference>
<comment type="caution">
    <text evidence="8">The sequence shown here is derived from an EMBL/GenBank/DDBJ whole genome shotgun (WGS) entry which is preliminary data.</text>
</comment>
<dbReference type="GO" id="GO:0016705">
    <property type="term" value="F:oxidoreductase activity, acting on paired donors, with incorporation or reduction of molecular oxygen"/>
    <property type="evidence" value="ECO:0007669"/>
    <property type="project" value="InterPro"/>
</dbReference>